<name>A0A843VBT6_COLES</name>
<feature type="non-terminal residue" evidence="1">
    <location>
        <position position="1"/>
    </location>
</feature>
<dbReference type="EMBL" id="NMUH01001862">
    <property type="protein sequence ID" value="MQL95982.1"/>
    <property type="molecule type" value="Genomic_DNA"/>
</dbReference>
<reference evidence="1" key="1">
    <citation type="submission" date="2017-07" db="EMBL/GenBank/DDBJ databases">
        <title>Taro Niue Genome Assembly and Annotation.</title>
        <authorList>
            <person name="Atibalentja N."/>
            <person name="Keating K."/>
            <person name="Fields C.J."/>
        </authorList>
    </citation>
    <scope>NUCLEOTIDE SEQUENCE</scope>
    <source>
        <strain evidence="1">Niue_2</strain>
        <tissue evidence="1">Leaf</tissue>
    </source>
</reference>
<sequence length="107" mass="11954">HHFPPSIMPYTATIASTCQTTVTTASSPISIIIRRSPKKPNLLLFWRGRWILYNNRFAVWESVAPTLVGRESVAICLPIAAWNDNVLLGCEGAATWVDDLAHLDYDE</sequence>
<protein>
    <submittedName>
        <fullName evidence="1">Uncharacterized protein</fullName>
    </submittedName>
</protein>
<gene>
    <name evidence="1" type="ORF">Taro_028650</name>
</gene>
<dbReference type="Proteomes" id="UP000652761">
    <property type="component" value="Unassembled WGS sequence"/>
</dbReference>
<comment type="caution">
    <text evidence="1">The sequence shown here is derived from an EMBL/GenBank/DDBJ whole genome shotgun (WGS) entry which is preliminary data.</text>
</comment>
<accession>A0A843VBT6</accession>
<organism evidence="1 2">
    <name type="scientific">Colocasia esculenta</name>
    <name type="common">Wild taro</name>
    <name type="synonym">Arum esculentum</name>
    <dbReference type="NCBI Taxonomy" id="4460"/>
    <lineage>
        <taxon>Eukaryota</taxon>
        <taxon>Viridiplantae</taxon>
        <taxon>Streptophyta</taxon>
        <taxon>Embryophyta</taxon>
        <taxon>Tracheophyta</taxon>
        <taxon>Spermatophyta</taxon>
        <taxon>Magnoliopsida</taxon>
        <taxon>Liliopsida</taxon>
        <taxon>Araceae</taxon>
        <taxon>Aroideae</taxon>
        <taxon>Colocasieae</taxon>
        <taxon>Colocasia</taxon>
    </lineage>
</organism>
<evidence type="ECO:0000313" key="2">
    <source>
        <dbReference type="Proteomes" id="UP000652761"/>
    </source>
</evidence>
<dbReference type="AlphaFoldDB" id="A0A843VBT6"/>
<proteinExistence type="predicted"/>
<keyword evidence="2" id="KW-1185">Reference proteome</keyword>
<feature type="non-terminal residue" evidence="1">
    <location>
        <position position="107"/>
    </location>
</feature>
<evidence type="ECO:0000313" key="1">
    <source>
        <dbReference type="EMBL" id="MQL95982.1"/>
    </source>
</evidence>